<dbReference type="Gene3D" id="3.40.50.300">
    <property type="entry name" value="P-loop containing nucleotide triphosphate hydrolases"/>
    <property type="match status" value="2"/>
</dbReference>
<feature type="region of interest" description="Disordered" evidence="5">
    <location>
        <begin position="836"/>
        <end position="883"/>
    </location>
</feature>
<dbReference type="GO" id="GO:0003723">
    <property type="term" value="F:RNA binding"/>
    <property type="evidence" value="ECO:0007669"/>
    <property type="project" value="TreeGrafter"/>
</dbReference>
<feature type="domain" description="AAA+ ATPase" evidence="6">
    <location>
        <begin position="575"/>
        <end position="711"/>
    </location>
</feature>
<dbReference type="InterPro" id="IPR050168">
    <property type="entry name" value="AAA_ATPase_domain"/>
</dbReference>
<dbReference type="PANTHER" id="PTHR23077">
    <property type="entry name" value="AAA-FAMILY ATPASE"/>
    <property type="match status" value="1"/>
</dbReference>
<evidence type="ECO:0000313" key="8">
    <source>
        <dbReference type="Proteomes" id="UP000245942"/>
    </source>
</evidence>
<accession>A0A316U1D6</accession>
<evidence type="ECO:0000313" key="7">
    <source>
        <dbReference type="EMBL" id="PWN19107.1"/>
    </source>
</evidence>
<dbReference type="InterPro" id="IPR041569">
    <property type="entry name" value="AAA_lid_3"/>
</dbReference>
<evidence type="ECO:0000259" key="6">
    <source>
        <dbReference type="SMART" id="SM00382"/>
    </source>
</evidence>
<feature type="compositionally biased region" description="Low complexity" evidence="5">
    <location>
        <begin position="99"/>
        <end position="121"/>
    </location>
</feature>
<dbReference type="CDD" id="cd19530">
    <property type="entry name" value="RecA-like_NVL_r2-like"/>
    <property type="match status" value="1"/>
</dbReference>
<dbReference type="Gene3D" id="1.10.8.60">
    <property type="match status" value="2"/>
</dbReference>
<comment type="similarity">
    <text evidence="1">Belongs to the AAA ATPase family.</text>
</comment>
<protein>
    <submittedName>
        <fullName evidence="7">AAA-domain-containing protein</fullName>
    </submittedName>
</protein>
<keyword evidence="3" id="KW-0547">Nucleotide-binding</keyword>
<dbReference type="EMBL" id="KZ819332">
    <property type="protein sequence ID" value="PWN19107.1"/>
    <property type="molecule type" value="Genomic_DNA"/>
</dbReference>
<organism evidence="7 8">
    <name type="scientific">Pseudomicrostroma glucosiphilum</name>
    <dbReference type="NCBI Taxonomy" id="1684307"/>
    <lineage>
        <taxon>Eukaryota</taxon>
        <taxon>Fungi</taxon>
        <taxon>Dikarya</taxon>
        <taxon>Basidiomycota</taxon>
        <taxon>Ustilaginomycotina</taxon>
        <taxon>Exobasidiomycetes</taxon>
        <taxon>Microstromatales</taxon>
        <taxon>Microstromatales incertae sedis</taxon>
        <taxon>Pseudomicrostroma</taxon>
    </lineage>
</organism>
<dbReference type="InterPro" id="IPR003959">
    <property type="entry name" value="ATPase_AAA_core"/>
</dbReference>
<dbReference type="GO" id="GO:0005634">
    <property type="term" value="C:nucleus"/>
    <property type="evidence" value="ECO:0007669"/>
    <property type="project" value="TreeGrafter"/>
</dbReference>
<keyword evidence="4" id="KW-0067">ATP-binding</keyword>
<evidence type="ECO:0000256" key="3">
    <source>
        <dbReference type="ARBA" id="ARBA00022741"/>
    </source>
</evidence>
<dbReference type="SUPFAM" id="SSF52540">
    <property type="entry name" value="P-loop containing nucleoside triphosphate hydrolases"/>
    <property type="match status" value="2"/>
</dbReference>
<keyword evidence="8" id="KW-1185">Reference proteome</keyword>
<keyword evidence="2" id="KW-0677">Repeat</keyword>
<dbReference type="SMART" id="SM00382">
    <property type="entry name" value="AAA"/>
    <property type="match status" value="2"/>
</dbReference>
<evidence type="ECO:0000256" key="5">
    <source>
        <dbReference type="SAM" id="MobiDB-lite"/>
    </source>
</evidence>
<evidence type="ECO:0000256" key="4">
    <source>
        <dbReference type="ARBA" id="ARBA00022840"/>
    </source>
</evidence>
<dbReference type="GeneID" id="37014715"/>
<feature type="compositionally biased region" description="Low complexity" evidence="5">
    <location>
        <begin position="36"/>
        <end position="45"/>
    </location>
</feature>
<feature type="region of interest" description="Disordered" evidence="5">
    <location>
        <begin position="1"/>
        <end position="151"/>
    </location>
</feature>
<dbReference type="GO" id="GO:0016887">
    <property type="term" value="F:ATP hydrolysis activity"/>
    <property type="evidence" value="ECO:0007669"/>
    <property type="project" value="InterPro"/>
</dbReference>
<dbReference type="Pfam" id="PF17862">
    <property type="entry name" value="AAA_lid_3"/>
    <property type="match status" value="2"/>
</dbReference>
<dbReference type="GO" id="GO:0005524">
    <property type="term" value="F:ATP binding"/>
    <property type="evidence" value="ECO:0007669"/>
    <property type="project" value="UniProtKB-KW"/>
</dbReference>
<dbReference type="GO" id="GO:0042254">
    <property type="term" value="P:ribosome biogenesis"/>
    <property type="evidence" value="ECO:0007669"/>
    <property type="project" value="TreeGrafter"/>
</dbReference>
<dbReference type="InterPro" id="IPR003593">
    <property type="entry name" value="AAA+_ATPase"/>
</dbReference>
<dbReference type="InterPro" id="IPR027417">
    <property type="entry name" value="P-loop_NTPase"/>
</dbReference>
<dbReference type="Pfam" id="PF00004">
    <property type="entry name" value="AAA"/>
    <property type="match status" value="2"/>
</dbReference>
<gene>
    <name evidence="7" type="ORF">BCV69DRAFT_284261</name>
</gene>
<dbReference type="OrthoDB" id="27435at2759"/>
<evidence type="ECO:0000256" key="2">
    <source>
        <dbReference type="ARBA" id="ARBA00022737"/>
    </source>
</evidence>
<dbReference type="FunFam" id="3.40.50.300:FF:000018">
    <property type="entry name" value="Cell division control 48"/>
    <property type="match status" value="1"/>
</dbReference>
<reference evidence="7 8" key="1">
    <citation type="journal article" date="2018" name="Mol. Biol. Evol.">
        <title>Broad Genomic Sampling Reveals a Smut Pathogenic Ancestry of the Fungal Clade Ustilaginomycotina.</title>
        <authorList>
            <person name="Kijpornyongpan T."/>
            <person name="Mondo S.J."/>
            <person name="Barry K."/>
            <person name="Sandor L."/>
            <person name="Lee J."/>
            <person name="Lipzen A."/>
            <person name="Pangilinan J."/>
            <person name="LaButti K."/>
            <person name="Hainaut M."/>
            <person name="Henrissat B."/>
            <person name="Grigoriev I.V."/>
            <person name="Spatafora J.W."/>
            <person name="Aime M.C."/>
        </authorList>
    </citation>
    <scope>NUCLEOTIDE SEQUENCE [LARGE SCALE GENOMIC DNA]</scope>
    <source>
        <strain evidence="7 8">MCA 4718</strain>
    </source>
</reference>
<dbReference type="Proteomes" id="UP000245942">
    <property type="component" value="Unassembled WGS sequence"/>
</dbReference>
<feature type="compositionally biased region" description="Polar residues" evidence="5">
    <location>
        <begin position="1"/>
        <end position="12"/>
    </location>
</feature>
<name>A0A316U1D6_9BASI</name>
<feature type="compositionally biased region" description="Low complexity" evidence="5">
    <location>
        <begin position="445"/>
        <end position="461"/>
    </location>
</feature>
<feature type="region of interest" description="Disordered" evidence="5">
    <location>
        <begin position="408"/>
        <end position="478"/>
    </location>
</feature>
<dbReference type="PANTHER" id="PTHR23077:SF171">
    <property type="entry name" value="NUCLEAR VALOSIN-CONTAINING PROTEIN-LIKE"/>
    <property type="match status" value="1"/>
</dbReference>
<dbReference type="FunFam" id="3.40.50.300:FF:000365">
    <property type="entry name" value="Ribosome biogenesis ATPase RIX7"/>
    <property type="match status" value="1"/>
</dbReference>
<dbReference type="InterPro" id="IPR003960">
    <property type="entry name" value="ATPase_AAA_CS"/>
</dbReference>
<dbReference type="RefSeq" id="XP_025346267.1">
    <property type="nucleotide sequence ID" value="XM_025492981.1"/>
</dbReference>
<evidence type="ECO:0000256" key="1">
    <source>
        <dbReference type="ARBA" id="ARBA00006914"/>
    </source>
</evidence>
<dbReference type="STRING" id="1684307.A0A316U1D6"/>
<dbReference type="GO" id="GO:1990275">
    <property type="term" value="F:preribosome binding"/>
    <property type="evidence" value="ECO:0007669"/>
    <property type="project" value="TreeGrafter"/>
</dbReference>
<dbReference type="AlphaFoldDB" id="A0A316U1D6"/>
<proteinExistence type="inferred from homology"/>
<dbReference type="PROSITE" id="PS00674">
    <property type="entry name" value="AAA"/>
    <property type="match status" value="1"/>
</dbReference>
<feature type="domain" description="AAA+ ATPase" evidence="6">
    <location>
        <begin position="195"/>
        <end position="335"/>
    </location>
</feature>
<sequence>MNRSITGAWSQHHSTRRGNKISLNSPLPATPPPPGSAAAAALRALEVGPDGGAATGQEASAAEGQGVNGVMASASGSIDGLDTAAEQGPSSSTPRTREASPATLARASTSATPLASSSSTSGKRKEARTPTSTSASSKRSRKALTDPSAIAEKYAPPSTSLADLGGIASSIEKVLELIALPLRHGGVYHYIGMTPPRGVLLHGPPGCGKTMLAGAIANYCDVPFLSISAPSIVSGTSGESEATLRQTFEEAARIAPCILFIDEIDSITPKRETAGREMERRIVAQLLTCLDDLSWDKTGGKAVMVIGATNRPDAIDAALRRAGRFDHEIALGVPDEAGREQILRVLAKKLRLSGDFDFKALAKATPGYVGADLNALTGAAGILAVKRIFSEFGQMPVQLGLLDGGGGEVAAGEASNADVEMGEGEAEAPMTNGNNPEQEAKDTSTTTTATPATPATPATTTESQVNGAVALPPRPTRSLDPLPPALSQSPIAAFLLSHPNPLTEEQLAPLSITNGDFLAALPTVQPSSKREGFATVPDVSWGDVGALHATREELNMAIVEPIRRPDLFASVGVQASSGVLLWGPPGCGKTLLAKAVANESRANFISVKGPELLNKYVGESERAVRQVFSRARTSSPCVIFFDELDALVPRRDDSLSESSSRVVNTLLTELDGLESRGQVYVIGATNRPDMIDPAMCRPGRLDKLLYVDLPTKEERGEILKTITAKMPLQRNGAGGDEAMLGRLAEDARMQGFSGADLANLAREAAVGALKEALRSSRQKLNGTSIDGQHFEPARGLAEGGLGGGLQVVITETHFLEALDKVSPSVSVQQRAKYAQLRSRLSGNPAGKGRKAEVNGTQLPNGVGGTDAAESGAERGGEGAAMAT</sequence>